<sequence length="33" mass="3696">MLDCIHSGASVIGRSVERVSQYDVTLYIVHIFS</sequence>
<name>A0A182S347_ANOFN</name>
<dbReference type="AlphaFoldDB" id="A0A182S347"/>
<proteinExistence type="predicted"/>
<dbReference type="EnsemblMetazoa" id="AFUN014859-RA">
    <property type="protein sequence ID" value="AFUN014859-PA"/>
    <property type="gene ID" value="AFUN014859"/>
</dbReference>
<protein>
    <submittedName>
        <fullName evidence="1">Uncharacterized protein</fullName>
    </submittedName>
</protein>
<organism evidence="1">
    <name type="scientific">Anopheles funestus</name>
    <name type="common">African malaria mosquito</name>
    <dbReference type="NCBI Taxonomy" id="62324"/>
    <lineage>
        <taxon>Eukaryota</taxon>
        <taxon>Metazoa</taxon>
        <taxon>Ecdysozoa</taxon>
        <taxon>Arthropoda</taxon>
        <taxon>Hexapoda</taxon>
        <taxon>Insecta</taxon>
        <taxon>Pterygota</taxon>
        <taxon>Neoptera</taxon>
        <taxon>Endopterygota</taxon>
        <taxon>Diptera</taxon>
        <taxon>Nematocera</taxon>
        <taxon>Culicoidea</taxon>
        <taxon>Culicidae</taxon>
        <taxon>Anophelinae</taxon>
        <taxon>Anopheles</taxon>
    </lineage>
</organism>
<reference evidence="1" key="1">
    <citation type="submission" date="2020-05" db="UniProtKB">
        <authorList>
            <consortium name="EnsemblMetazoa"/>
        </authorList>
    </citation>
    <scope>IDENTIFICATION</scope>
    <source>
        <strain evidence="1">FUMOZ</strain>
    </source>
</reference>
<accession>A0A182S347</accession>
<dbReference type="VEuPathDB" id="VectorBase:AFUN014859"/>
<evidence type="ECO:0000313" key="1">
    <source>
        <dbReference type="EnsemblMetazoa" id="AFUN014859-PA"/>
    </source>
</evidence>